<evidence type="ECO:0000313" key="4">
    <source>
        <dbReference type="Proteomes" id="UP000231019"/>
    </source>
</evidence>
<dbReference type="PANTHER" id="PTHR42872:SF6">
    <property type="entry name" value="PROTEIN-GLUTAMATE METHYLESTERASE_PROTEIN-GLUTAMINE GLUTAMINASE"/>
    <property type="match status" value="1"/>
</dbReference>
<dbReference type="InterPro" id="IPR001789">
    <property type="entry name" value="Sig_transdc_resp-reg_receiver"/>
</dbReference>
<dbReference type="Pfam" id="PF00072">
    <property type="entry name" value="Response_reg"/>
    <property type="match status" value="1"/>
</dbReference>
<dbReference type="SMART" id="SM00448">
    <property type="entry name" value="REC"/>
    <property type="match status" value="1"/>
</dbReference>
<organism evidence="3 4">
    <name type="scientific">bacterium (Candidatus Blackallbacteria) CG17_big_fil_post_rev_8_21_14_2_50_48_46</name>
    <dbReference type="NCBI Taxonomy" id="2014261"/>
    <lineage>
        <taxon>Bacteria</taxon>
        <taxon>Candidatus Blackallbacteria</taxon>
    </lineage>
</organism>
<comment type="caution">
    <text evidence="3">The sequence shown here is derived from an EMBL/GenBank/DDBJ whole genome shotgun (WGS) entry which is preliminary data.</text>
</comment>
<protein>
    <recommendedName>
        <fullName evidence="2">Response regulatory domain-containing protein</fullName>
    </recommendedName>
</protein>
<feature type="modified residue" description="4-aspartylphosphate" evidence="1">
    <location>
        <position position="54"/>
    </location>
</feature>
<dbReference type="PROSITE" id="PS50110">
    <property type="entry name" value="RESPONSE_REGULATORY"/>
    <property type="match status" value="1"/>
</dbReference>
<accession>A0A2M7GAW9</accession>
<dbReference type="AlphaFoldDB" id="A0A2M7GAW9"/>
<reference evidence="3 4" key="1">
    <citation type="submission" date="2017-09" db="EMBL/GenBank/DDBJ databases">
        <title>Depth-based differentiation of microbial function through sediment-hosted aquifers and enrichment of novel symbionts in the deep terrestrial subsurface.</title>
        <authorList>
            <person name="Probst A.J."/>
            <person name="Ladd B."/>
            <person name="Jarett J.K."/>
            <person name="Geller-Mcgrath D.E."/>
            <person name="Sieber C.M."/>
            <person name="Emerson J.B."/>
            <person name="Anantharaman K."/>
            <person name="Thomas B.C."/>
            <person name="Malmstrom R."/>
            <person name="Stieglmeier M."/>
            <person name="Klingl A."/>
            <person name="Woyke T."/>
            <person name="Ryan C.M."/>
            <person name="Banfield J.F."/>
        </authorList>
    </citation>
    <scope>NUCLEOTIDE SEQUENCE [LARGE SCALE GENOMIC DNA]</scope>
    <source>
        <strain evidence="3">CG17_big_fil_post_rev_8_21_14_2_50_48_46</strain>
    </source>
</reference>
<dbReference type="InterPro" id="IPR011006">
    <property type="entry name" value="CheY-like_superfamily"/>
</dbReference>
<evidence type="ECO:0000313" key="3">
    <source>
        <dbReference type="EMBL" id="PIW19325.1"/>
    </source>
</evidence>
<name>A0A2M7GAW9_9BACT</name>
<dbReference type="GO" id="GO:0000160">
    <property type="term" value="P:phosphorelay signal transduction system"/>
    <property type="evidence" value="ECO:0007669"/>
    <property type="project" value="InterPro"/>
</dbReference>
<gene>
    <name evidence="3" type="ORF">COW36_00355</name>
</gene>
<dbReference type="Proteomes" id="UP000231019">
    <property type="component" value="Unassembled WGS sequence"/>
</dbReference>
<keyword evidence="1" id="KW-0597">Phosphoprotein</keyword>
<sequence length="133" mass="14648">MTKVLIAEDSTIIQKLLSEVLKKDKSIEVVGVVSDGMSAVEQTKALNPDIVLMDYRMPKQNAPAAIKQIMSSTPKPIMVITSAEPFDEKRKEVMDLGAVGFMEKPKNMDFNALSSKIISQVQVLSRLKPAKKS</sequence>
<dbReference type="EMBL" id="PFFQ01000004">
    <property type="protein sequence ID" value="PIW19325.1"/>
    <property type="molecule type" value="Genomic_DNA"/>
</dbReference>
<evidence type="ECO:0000259" key="2">
    <source>
        <dbReference type="PROSITE" id="PS50110"/>
    </source>
</evidence>
<dbReference type="CDD" id="cd17541">
    <property type="entry name" value="REC_CheB-like"/>
    <property type="match status" value="1"/>
</dbReference>
<feature type="domain" description="Response regulatory" evidence="2">
    <location>
        <begin position="3"/>
        <end position="119"/>
    </location>
</feature>
<evidence type="ECO:0000256" key="1">
    <source>
        <dbReference type="PROSITE-ProRule" id="PRU00169"/>
    </source>
</evidence>
<dbReference type="PANTHER" id="PTHR42872">
    <property type="entry name" value="PROTEIN-GLUTAMATE METHYLESTERASE/PROTEIN-GLUTAMINE GLUTAMINASE"/>
    <property type="match status" value="1"/>
</dbReference>
<dbReference type="Gene3D" id="3.40.50.2300">
    <property type="match status" value="1"/>
</dbReference>
<dbReference type="SUPFAM" id="SSF52172">
    <property type="entry name" value="CheY-like"/>
    <property type="match status" value="1"/>
</dbReference>
<proteinExistence type="predicted"/>